<feature type="transmembrane region" description="Helical" evidence="1">
    <location>
        <begin position="187"/>
        <end position="205"/>
    </location>
</feature>
<dbReference type="RefSeq" id="WP_105335145.1">
    <property type="nucleotide sequence ID" value="NZ_PUHZ01000010.1"/>
</dbReference>
<sequence>MKETTRYESTGDLARESSDVLILVGLVAAAVFAFNAFVPIFSPLLAGMLGLWLVLGRPGVWVRIGIVAAGVFVLGLGSARFILFLLLIVLSTAAMTYGMSQLMAVVSRTAYRGTQFSLWEVAGMMLAMGLVCGAIRLIFQQESMLFFDEVQFVTLTAQAFAMSANMVLGSLCIFVPEQHRSRRLFQLSAAAVLVVMPGLEIIVAVANGWGWSMVVLIPLMHLGGASTLWLMLFPLELAGLFREANIRESYPAMAEPAEEDPLA</sequence>
<protein>
    <submittedName>
        <fullName evidence="2">Uncharacterized protein</fullName>
    </submittedName>
</protein>
<feature type="transmembrane region" description="Helical" evidence="1">
    <location>
        <begin position="82"/>
        <end position="106"/>
    </location>
</feature>
<evidence type="ECO:0000313" key="3">
    <source>
        <dbReference type="Proteomes" id="UP000237819"/>
    </source>
</evidence>
<feature type="transmembrane region" description="Helical" evidence="1">
    <location>
        <begin position="60"/>
        <end position="76"/>
    </location>
</feature>
<keyword evidence="1" id="KW-0472">Membrane</keyword>
<feature type="transmembrane region" description="Helical" evidence="1">
    <location>
        <begin position="211"/>
        <end position="232"/>
    </location>
</feature>
<feature type="transmembrane region" description="Helical" evidence="1">
    <location>
        <begin position="151"/>
        <end position="175"/>
    </location>
</feature>
<gene>
    <name evidence="2" type="ORF">C5Y93_09290</name>
</gene>
<evidence type="ECO:0000256" key="1">
    <source>
        <dbReference type="SAM" id="Phobius"/>
    </source>
</evidence>
<organism evidence="2 3">
    <name type="scientific">Blastopirellula marina</name>
    <dbReference type="NCBI Taxonomy" id="124"/>
    <lineage>
        <taxon>Bacteria</taxon>
        <taxon>Pseudomonadati</taxon>
        <taxon>Planctomycetota</taxon>
        <taxon>Planctomycetia</taxon>
        <taxon>Pirellulales</taxon>
        <taxon>Pirellulaceae</taxon>
        <taxon>Blastopirellula</taxon>
    </lineage>
</organism>
<feature type="transmembrane region" description="Helical" evidence="1">
    <location>
        <begin position="20"/>
        <end position="53"/>
    </location>
</feature>
<dbReference type="AlphaFoldDB" id="A0A2S8GQ81"/>
<keyword evidence="1" id="KW-1133">Transmembrane helix</keyword>
<proteinExistence type="predicted"/>
<dbReference type="OrthoDB" id="9985120at2"/>
<name>A0A2S8GQ81_9BACT</name>
<dbReference type="Proteomes" id="UP000237819">
    <property type="component" value="Unassembled WGS sequence"/>
</dbReference>
<comment type="caution">
    <text evidence="2">The sequence shown here is derived from an EMBL/GenBank/DDBJ whole genome shotgun (WGS) entry which is preliminary data.</text>
</comment>
<feature type="transmembrane region" description="Helical" evidence="1">
    <location>
        <begin position="118"/>
        <end position="139"/>
    </location>
</feature>
<keyword evidence="1" id="KW-0812">Transmembrane</keyword>
<accession>A0A2S8GQ81</accession>
<reference evidence="2 3" key="1">
    <citation type="submission" date="2018-02" db="EMBL/GenBank/DDBJ databases">
        <title>Comparative genomes isolates from brazilian mangrove.</title>
        <authorList>
            <person name="Araujo J.E."/>
            <person name="Taketani R.G."/>
            <person name="Silva M.C.P."/>
            <person name="Loureco M.V."/>
            <person name="Andreote F.D."/>
        </authorList>
    </citation>
    <scope>NUCLEOTIDE SEQUENCE [LARGE SCALE GENOMIC DNA]</scope>
    <source>
        <strain evidence="2 3">Nap-Phe MGV</strain>
    </source>
</reference>
<dbReference type="EMBL" id="PUHZ01000010">
    <property type="protein sequence ID" value="PQO46174.1"/>
    <property type="molecule type" value="Genomic_DNA"/>
</dbReference>
<evidence type="ECO:0000313" key="2">
    <source>
        <dbReference type="EMBL" id="PQO46174.1"/>
    </source>
</evidence>